<keyword evidence="2" id="KW-0472">Membrane</keyword>
<evidence type="ECO:0000256" key="2">
    <source>
        <dbReference type="SAM" id="Phobius"/>
    </source>
</evidence>
<feature type="transmembrane region" description="Helical" evidence="2">
    <location>
        <begin position="9"/>
        <end position="31"/>
    </location>
</feature>
<dbReference type="EMBL" id="IACM01094495">
    <property type="protein sequence ID" value="LAB33519.1"/>
    <property type="molecule type" value="Transcribed_RNA"/>
</dbReference>
<sequence>MQPKRGEKFVCLFVASGSCGFYSLQNLWIFYKDSGLDNRPEKGEKKRKVKNPKQYLPHPTYTQKLRCKTVTWKENKPRKSKSAVAAGNSVFLPCVCRSKEEVSFGVF</sequence>
<evidence type="ECO:0000256" key="1">
    <source>
        <dbReference type="SAM" id="MobiDB-lite"/>
    </source>
</evidence>
<reference evidence="3" key="1">
    <citation type="submission" date="2017-07" db="EMBL/GenBank/DDBJ databases">
        <authorList>
            <person name="Mikheyev A."/>
            <person name="Grau M."/>
        </authorList>
    </citation>
    <scope>NUCLEOTIDE SEQUENCE</scope>
    <source>
        <tissue evidence="3">Venom_gland</tissue>
    </source>
</reference>
<proteinExistence type="predicted"/>
<protein>
    <submittedName>
        <fullName evidence="3">Uncharacterized protein</fullName>
    </submittedName>
</protein>
<keyword evidence="2" id="KW-0812">Transmembrane</keyword>
<reference evidence="3" key="2">
    <citation type="submission" date="2017-11" db="EMBL/GenBank/DDBJ databases">
        <title>Coralsnake Venomics: Analyses of Venom Gland Transcriptomes and Proteomes of Six Brazilian Taxa.</title>
        <authorList>
            <person name="Aird S.D."/>
            <person name="Jorge da Silva N."/>
            <person name="Qiu L."/>
            <person name="Villar-Briones A."/>
            <person name="Aparecida-Saddi V."/>
            <person name="Campos-Telles M.P."/>
            <person name="Grau M."/>
            <person name="Mikheyev A.S."/>
        </authorList>
    </citation>
    <scope>NUCLEOTIDE SEQUENCE</scope>
    <source>
        <tissue evidence="3">Venom_gland</tissue>
    </source>
</reference>
<evidence type="ECO:0000313" key="3">
    <source>
        <dbReference type="EMBL" id="LAB33518.1"/>
    </source>
</evidence>
<name>A0A2D4MKC4_9SAUR</name>
<keyword evidence="2" id="KW-1133">Transmembrane helix</keyword>
<dbReference type="PROSITE" id="PS51257">
    <property type="entry name" value="PROKAR_LIPOPROTEIN"/>
    <property type="match status" value="1"/>
</dbReference>
<organism evidence="3">
    <name type="scientific">Micrurus spixii</name>
    <name type="common">Amazon coral snake</name>
    <dbReference type="NCBI Taxonomy" id="129469"/>
    <lineage>
        <taxon>Eukaryota</taxon>
        <taxon>Metazoa</taxon>
        <taxon>Chordata</taxon>
        <taxon>Craniata</taxon>
        <taxon>Vertebrata</taxon>
        <taxon>Euteleostomi</taxon>
        <taxon>Lepidosauria</taxon>
        <taxon>Squamata</taxon>
        <taxon>Bifurcata</taxon>
        <taxon>Unidentata</taxon>
        <taxon>Episquamata</taxon>
        <taxon>Toxicofera</taxon>
        <taxon>Serpentes</taxon>
        <taxon>Colubroidea</taxon>
        <taxon>Elapidae</taxon>
        <taxon>Elapinae</taxon>
        <taxon>Micrurus</taxon>
    </lineage>
</organism>
<accession>A0A2D4MKC4</accession>
<dbReference type="EMBL" id="IACM01094494">
    <property type="protein sequence ID" value="LAB33518.1"/>
    <property type="molecule type" value="Transcribed_RNA"/>
</dbReference>
<dbReference type="AlphaFoldDB" id="A0A2D4MKC4"/>
<feature type="region of interest" description="Disordered" evidence="1">
    <location>
        <begin position="37"/>
        <end position="57"/>
    </location>
</feature>